<dbReference type="EC" id="3.1.21.10" evidence="12"/>
<dbReference type="InterPro" id="IPR012337">
    <property type="entry name" value="RNaseH-like_sf"/>
</dbReference>
<dbReference type="RefSeq" id="WP_326928102.1">
    <property type="nucleotide sequence ID" value="NZ_CP123443.1"/>
</dbReference>
<feature type="region of interest" description="Disordered" evidence="13">
    <location>
        <begin position="222"/>
        <end position="255"/>
    </location>
</feature>
<evidence type="ECO:0000256" key="11">
    <source>
        <dbReference type="ARBA" id="ARBA00023204"/>
    </source>
</evidence>
<comment type="subcellular location">
    <subcellularLocation>
        <location evidence="12">Cytoplasm</location>
    </subcellularLocation>
</comment>
<name>A0ABY8MIQ9_9SPIO</name>
<evidence type="ECO:0000256" key="3">
    <source>
        <dbReference type="ARBA" id="ARBA00022722"/>
    </source>
</evidence>
<sequence>MTDFCVIGLDPGLAHLGWGVISLGRVPVPGAVQPALNSGGRAIRSSALRMLDCGEIQTSNSLSPEQRLQKIYMELAQIFSRYRPLACSVEELYLNKNSSSALPVAQARGVALLCAAQQGAPVAEFSANRIKQSVTGNGKAQKLQVQEMVAFLLGFKAEFSGGLGPDQAKPVLRSDHAADALAAAICLVHERGAEALLHSWEIEPGAETVGQESLPAEIRDREETGMSGGQKHGQKIGKGGRAQTQAQAQAQGGSQGFNRLVAQALAVQQRNGAGGPKSSGK</sequence>
<feature type="binding site" evidence="12">
    <location>
        <position position="176"/>
    </location>
    <ligand>
        <name>Mg(2+)</name>
        <dbReference type="ChEBI" id="CHEBI:18420"/>
        <label>1</label>
    </ligand>
</feature>
<comment type="similarity">
    <text evidence="1 12">Belongs to the RuvC family.</text>
</comment>
<evidence type="ECO:0000256" key="12">
    <source>
        <dbReference type="HAMAP-Rule" id="MF_00034"/>
    </source>
</evidence>
<keyword evidence="8 12" id="KW-0460">Magnesium</keyword>
<evidence type="ECO:0000256" key="6">
    <source>
        <dbReference type="ARBA" id="ARBA00022763"/>
    </source>
</evidence>
<evidence type="ECO:0000313" key="15">
    <source>
        <dbReference type="Proteomes" id="UP001228690"/>
    </source>
</evidence>
<keyword evidence="3 12" id="KW-0540">Nuclease</keyword>
<comment type="subunit">
    <text evidence="12">Homodimer which binds Holliday junction (HJ) DNA. The HJ becomes 2-fold symmetrical on binding to RuvC with unstacked arms; it has a different conformation from HJ DNA in complex with RuvA. In the full resolvosome a probable DNA-RuvA(4)-RuvB(12)-RuvC(2) complex forms which resolves the HJ.</text>
</comment>
<evidence type="ECO:0000256" key="13">
    <source>
        <dbReference type="SAM" id="MobiDB-lite"/>
    </source>
</evidence>
<feature type="binding site" evidence="12">
    <location>
        <position position="10"/>
    </location>
    <ligand>
        <name>Mg(2+)</name>
        <dbReference type="ChEBI" id="CHEBI:18420"/>
        <label>1</label>
    </ligand>
</feature>
<proteinExistence type="inferred from homology"/>
<keyword evidence="15" id="KW-1185">Reference proteome</keyword>
<keyword evidence="2 12" id="KW-0963">Cytoplasm</keyword>
<evidence type="ECO:0000256" key="7">
    <source>
        <dbReference type="ARBA" id="ARBA00022801"/>
    </source>
</evidence>
<feature type="compositionally biased region" description="Gly residues" evidence="13">
    <location>
        <begin position="226"/>
        <end position="240"/>
    </location>
</feature>
<dbReference type="Proteomes" id="UP001228690">
    <property type="component" value="Chromosome"/>
</dbReference>
<keyword evidence="10 12" id="KW-0233">DNA recombination</keyword>
<keyword evidence="11 12" id="KW-0234">DNA repair</keyword>
<dbReference type="Gene3D" id="3.30.420.10">
    <property type="entry name" value="Ribonuclease H-like superfamily/Ribonuclease H"/>
    <property type="match status" value="1"/>
</dbReference>
<dbReference type="HAMAP" id="MF_00034">
    <property type="entry name" value="RuvC"/>
    <property type="match status" value="1"/>
</dbReference>
<comment type="cofactor">
    <cofactor evidence="12">
        <name>Mg(2+)</name>
        <dbReference type="ChEBI" id="CHEBI:18420"/>
    </cofactor>
    <text evidence="12">Binds 2 Mg(2+) ion per subunit.</text>
</comment>
<accession>A0ABY8MIQ9</accession>
<evidence type="ECO:0000256" key="8">
    <source>
        <dbReference type="ARBA" id="ARBA00022842"/>
    </source>
</evidence>
<reference evidence="14 15" key="1">
    <citation type="submission" date="2023-04" db="EMBL/GenBank/DDBJ databases">
        <title>Spirochaete genome identified in red abalone sample constitutes a novel genus.</title>
        <authorList>
            <person name="Sharma S.P."/>
            <person name="Purcell C.M."/>
            <person name="Hyde J.R."/>
            <person name="Severin A.J."/>
        </authorList>
    </citation>
    <scope>NUCLEOTIDE SEQUENCE [LARGE SCALE GENOMIC DNA]</scope>
    <source>
        <strain evidence="14 15">SP-2023</strain>
    </source>
</reference>
<feature type="active site" evidence="12">
    <location>
        <position position="176"/>
    </location>
</feature>
<keyword evidence="9 12" id="KW-0238">DNA-binding</keyword>
<feature type="active site" evidence="12">
    <location>
        <position position="10"/>
    </location>
</feature>
<evidence type="ECO:0000256" key="1">
    <source>
        <dbReference type="ARBA" id="ARBA00009518"/>
    </source>
</evidence>
<feature type="binding site" evidence="12">
    <location>
        <position position="90"/>
    </location>
    <ligand>
        <name>Mg(2+)</name>
        <dbReference type="ChEBI" id="CHEBI:18420"/>
        <label>2</label>
    </ligand>
</feature>
<protein>
    <recommendedName>
        <fullName evidence="12">Crossover junction endodeoxyribonuclease RuvC</fullName>
        <ecNumber evidence="12">3.1.21.10</ecNumber>
    </recommendedName>
    <alternativeName>
        <fullName evidence="12">Holliday junction nuclease RuvC</fullName>
    </alternativeName>
    <alternativeName>
        <fullName evidence="12">Holliday junction resolvase RuvC</fullName>
    </alternativeName>
</protein>
<comment type="function">
    <text evidence="12">The RuvA-RuvB-RuvC complex processes Holliday junction (HJ) DNA during genetic recombination and DNA repair. Endonuclease that resolves HJ intermediates. Cleaves cruciform DNA by making single-stranded nicks across the HJ at symmetrical positions within the homologous arms, yielding a 5'-phosphate and a 3'-hydroxyl group; requires a central core of homology in the junction. The consensus cleavage sequence is 5'-(A/T)TT(C/G)-3'. Cleavage occurs on the 3'-side of the TT dinucleotide at the point of strand exchange. HJ branch migration catalyzed by RuvA-RuvB allows RuvC to scan DNA until it finds its consensus sequence, where it cleaves and resolves the cruciform DNA.</text>
</comment>
<keyword evidence="7 12" id="KW-0378">Hydrolase</keyword>
<dbReference type="PANTHER" id="PTHR30194:SF3">
    <property type="entry name" value="CROSSOVER JUNCTION ENDODEOXYRIBONUCLEASE RUVC"/>
    <property type="match status" value="1"/>
</dbReference>
<comment type="catalytic activity">
    <reaction evidence="12">
        <text>Endonucleolytic cleavage at a junction such as a reciprocal single-stranded crossover between two homologous DNA duplexes (Holliday junction).</text>
        <dbReference type="EC" id="3.1.21.10"/>
    </reaction>
</comment>
<dbReference type="InterPro" id="IPR002176">
    <property type="entry name" value="X-over_junc_endoDNase_RuvC"/>
</dbReference>
<gene>
    <name evidence="12" type="primary">ruvC</name>
    <name evidence="14" type="ORF">P0082_03345</name>
</gene>
<keyword evidence="5 12" id="KW-0255">Endonuclease</keyword>
<evidence type="ECO:0000256" key="9">
    <source>
        <dbReference type="ARBA" id="ARBA00023125"/>
    </source>
</evidence>
<evidence type="ECO:0000256" key="4">
    <source>
        <dbReference type="ARBA" id="ARBA00022723"/>
    </source>
</evidence>
<evidence type="ECO:0000313" key="14">
    <source>
        <dbReference type="EMBL" id="WGK69906.1"/>
    </source>
</evidence>
<dbReference type="SUPFAM" id="SSF53098">
    <property type="entry name" value="Ribonuclease H-like"/>
    <property type="match status" value="1"/>
</dbReference>
<feature type="active site" evidence="12">
    <location>
        <position position="90"/>
    </location>
</feature>
<dbReference type="EMBL" id="CP123443">
    <property type="protein sequence ID" value="WGK69906.1"/>
    <property type="molecule type" value="Genomic_DNA"/>
</dbReference>
<keyword evidence="6 12" id="KW-0227">DNA damage</keyword>
<keyword evidence="4 12" id="KW-0479">Metal-binding</keyword>
<dbReference type="Pfam" id="PF02075">
    <property type="entry name" value="RuvC"/>
    <property type="match status" value="1"/>
</dbReference>
<evidence type="ECO:0000256" key="10">
    <source>
        <dbReference type="ARBA" id="ARBA00023172"/>
    </source>
</evidence>
<evidence type="ECO:0000256" key="2">
    <source>
        <dbReference type="ARBA" id="ARBA00022490"/>
    </source>
</evidence>
<dbReference type="PANTHER" id="PTHR30194">
    <property type="entry name" value="CROSSOVER JUNCTION ENDODEOXYRIBONUCLEASE RUVC"/>
    <property type="match status" value="1"/>
</dbReference>
<organism evidence="14 15">
    <name type="scientific">Candidatus Haliotispira prima</name>
    <dbReference type="NCBI Taxonomy" id="3034016"/>
    <lineage>
        <taxon>Bacteria</taxon>
        <taxon>Pseudomonadati</taxon>
        <taxon>Spirochaetota</taxon>
        <taxon>Spirochaetia</taxon>
        <taxon>Spirochaetales</taxon>
        <taxon>Spirochaetaceae</taxon>
        <taxon>Candidatus Haliotispira</taxon>
    </lineage>
</organism>
<evidence type="ECO:0000256" key="5">
    <source>
        <dbReference type="ARBA" id="ARBA00022759"/>
    </source>
</evidence>
<feature type="compositionally biased region" description="Low complexity" evidence="13">
    <location>
        <begin position="241"/>
        <end position="252"/>
    </location>
</feature>
<dbReference type="InterPro" id="IPR036397">
    <property type="entry name" value="RNaseH_sf"/>
</dbReference>
<dbReference type="CDD" id="cd16962">
    <property type="entry name" value="RuvC"/>
    <property type="match status" value="1"/>
</dbReference>